<evidence type="ECO:0000313" key="2">
    <source>
        <dbReference type="Proteomes" id="UP000199623"/>
    </source>
</evidence>
<dbReference type="AlphaFoldDB" id="A0A1G8CLI3"/>
<gene>
    <name evidence="1" type="ORF">SAMN05216553_12311</name>
</gene>
<keyword evidence="2" id="KW-1185">Reference proteome</keyword>
<reference evidence="2" key="1">
    <citation type="submission" date="2016-10" db="EMBL/GenBank/DDBJ databases">
        <authorList>
            <person name="Varghese N."/>
            <person name="Submissions S."/>
        </authorList>
    </citation>
    <scope>NUCLEOTIDE SEQUENCE [LARGE SCALE GENOMIC DNA]</scope>
    <source>
        <strain evidence="2">CGMCC 4.3506</strain>
    </source>
</reference>
<dbReference type="Proteomes" id="UP000199623">
    <property type="component" value="Unassembled WGS sequence"/>
</dbReference>
<proteinExistence type="predicted"/>
<accession>A0A1G8CLI3</accession>
<evidence type="ECO:0000313" key="1">
    <source>
        <dbReference type="EMBL" id="SDH46275.1"/>
    </source>
</evidence>
<dbReference type="EMBL" id="FNCC01000023">
    <property type="protein sequence ID" value="SDH46275.1"/>
    <property type="molecule type" value="Genomic_DNA"/>
</dbReference>
<organism evidence="1 2">
    <name type="scientific">Lentzea fradiae</name>
    <dbReference type="NCBI Taxonomy" id="200378"/>
    <lineage>
        <taxon>Bacteria</taxon>
        <taxon>Bacillati</taxon>
        <taxon>Actinomycetota</taxon>
        <taxon>Actinomycetes</taxon>
        <taxon>Pseudonocardiales</taxon>
        <taxon>Pseudonocardiaceae</taxon>
        <taxon>Lentzea</taxon>
    </lineage>
</organism>
<protein>
    <submittedName>
        <fullName evidence="1">Uncharacterized protein</fullName>
    </submittedName>
</protein>
<sequence>MNNEPLVRAIVSALAFLDEAEDDEVDPDAAVKAAEHIVHELLKMSDADRREFEETVEAIAVASADSPAYAAYVRKLPFMVWGPEEQ</sequence>
<name>A0A1G8CLI3_9PSEU</name>
<dbReference type="RefSeq" id="WP_090059630.1">
    <property type="nucleotide sequence ID" value="NZ_FNCC01000023.1"/>
</dbReference>